<name>A0ABW5XEB5_9MICO</name>
<evidence type="ECO:0000259" key="1">
    <source>
        <dbReference type="Pfam" id="PF13406"/>
    </source>
</evidence>
<dbReference type="CDD" id="cd13399">
    <property type="entry name" value="Slt35-like"/>
    <property type="match status" value="1"/>
</dbReference>
<dbReference type="InterPro" id="IPR031304">
    <property type="entry name" value="SLT_2"/>
</dbReference>
<comment type="caution">
    <text evidence="2">The sequence shown here is derived from an EMBL/GenBank/DDBJ whole genome shotgun (WGS) entry which is preliminary data.</text>
</comment>
<dbReference type="InterPro" id="IPR023346">
    <property type="entry name" value="Lysozyme-like_dom_sf"/>
</dbReference>
<dbReference type="EMBL" id="JBHUOP010000003">
    <property type="protein sequence ID" value="MFD2840457.1"/>
    <property type="molecule type" value="Genomic_DNA"/>
</dbReference>
<dbReference type="SUPFAM" id="SSF53955">
    <property type="entry name" value="Lysozyme-like"/>
    <property type="match status" value="1"/>
</dbReference>
<protein>
    <submittedName>
        <fullName evidence="2">Lytic transglycosylase domain-containing protein</fullName>
    </submittedName>
</protein>
<evidence type="ECO:0000313" key="3">
    <source>
        <dbReference type="Proteomes" id="UP001597391"/>
    </source>
</evidence>
<dbReference type="Gene3D" id="1.10.530.10">
    <property type="match status" value="1"/>
</dbReference>
<evidence type="ECO:0000313" key="2">
    <source>
        <dbReference type="EMBL" id="MFD2840457.1"/>
    </source>
</evidence>
<dbReference type="InterPro" id="IPR043426">
    <property type="entry name" value="MltB-like"/>
</dbReference>
<organism evidence="2 3">
    <name type="scientific">Populibacterium corticicola</name>
    <dbReference type="NCBI Taxonomy" id="1812826"/>
    <lineage>
        <taxon>Bacteria</taxon>
        <taxon>Bacillati</taxon>
        <taxon>Actinomycetota</taxon>
        <taxon>Actinomycetes</taxon>
        <taxon>Micrococcales</taxon>
        <taxon>Jonesiaceae</taxon>
        <taxon>Populibacterium</taxon>
    </lineage>
</organism>
<feature type="domain" description="Transglycosylase SLT" evidence="1">
    <location>
        <begin position="144"/>
        <end position="187"/>
    </location>
</feature>
<proteinExistence type="predicted"/>
<dbReference type="Pfam" id="PF13406">
    <property type="entry name" value="SLT_2"/>
    <property type="match status" value="1"/>
</dbReference>
<sequence>MRLEVDVDAYRNPPSDEVASAAEEIDVVEDLSEPVGEVTPVAERADQGWVDRVSTVTGVPSRAMHAYAGAALWLAEENPSCGIGWNTLAAIGEVESHHGGIDGNVLLPDGHPRVRIIGVALSGEGVARIRDTDGGVLDDDPEWDRAVGPMQFIPATWSQWAADGNGDGVRDPQQIDDAVLAAARYLCFAGGDLSVPGNWISAVTAYNHSIEYNNRVAEVADRYRLLAEGQ</sequence>
<keyword evidence="3" id="KW-1185">Reference proteome</keyword>
<dbReference type="Proteomes" id="UP001597391">
    <property type="component" value="Unassembled WGS sequence"/>
</dbReference>
<reference evidence="3" key="1">
    <citation type="journal article" date="2019" name="Int. J. Syst. Evol. Microbiol.">
        <title>The Global Catalogue of Microorganisms (GCM) 10K type strain sequencing project: providing services to taxonomists for standard genome sequencing and annotation.</title>
        <authorList>
            <consortium name="The Broad Institute Genomics Platform"/>
            <consortium name="The Broad Institute Genome Sequencing Center for Infectious Disease"/>
            <person name="Wu L."/>
            <person name="Ma J."/>
        </authorList>
    </citation>
    <scope>NUCLEOTIDE SEQUENCE [LARGE SCALE GENOMIC DNA]</scope>
    <source>
        <strain evidence="3">KCTC 33576</strain>
    </source>
</reference>
<dbReference type="PANTHER" id="PTHR30163">
    <property type="entry name" value="MEMBRANE-BOUND LYTIC MUREIN TRANSGLYCOSYLASE B"/>
    <property type="match status" value="1"/>
</dbReference>
<accession>A0ABW5XEB5</accession>
<gene>
    <name evidence="2" type="ORF">ACFSYH_07700</name>
</gene>
<dbReference type="PANTHER" id="PTHR30163:SF8">
    <property type="entry name" value="LYTIC MUREIN TRANSGLYCOSYLASE"/>
    <property type="match status" value="1"/>
</dbReference>